<protein>
    <submittedName>
        <fullName evidence="1">Uncharacterized protein</fullName>
    </submittedName>
</protein>
<keyword evidence="2" id="KW-1185">Reference proteome</keyword>
<name>A0A7U2HVX8_PHANO</name>
<dbReference type="VEuPathDB" id="FungiDB:JI435_156220"/>
<reference evidence="2" key="1">
    <citation type="journal article" date="2021" name="BMC Genomics">
        <title>Chromosome-level genome assembly and manually-curated proteome of model necrotroph Parastagonospora nodorum Sn15 reveals a genome-wide trove of candidate effector homologs, and redundancy of virulence-related functions within an accessory chromosome.</title>
        <authorList>
            <person name="Bertazzoni S."/>
            <person name="Jones D.A.B."/>
            <person name="Phan H.T."/>
            <person name="Tan K.-C."/>
            <person name="Hane J.K."/>
        </authorList>
    </citation>
    <scope>NUCLEOTIDE SEQUENCE [LARGE SCALE GENOMIC DNA]</scope>
    <source>
        <strain evidence="2">SN15 / ATCC MYA-4574 / FGSC 10173)</strain>
    </source>
</reference>
<dbReference type="EMBL" id="CP069026">
    <property type="protein sequence ID" value="QRC93870.1"/>
    <property type="molecule type" value="Genomic_DNA"/>
</dbReference>
<proteinExistence type="predicted"/>
<dbReference type="Proteomes" id="UP000663193">
    <property type="component" value="Chromosome 4"/>
</dbReference>
<organism evidence="1 2">
    <name type="scientific">Phaeosphaeria nodorum (strain SN15 / ATCC MYA-4574 / FGSC 10173)</name>
    <name type="common">Glume blotch fungus</name>
    <name type="synonym">Parastagonospora nodorum</name>
    <dbReference type="NCBI Taxonomy" id="321614"/>
    <lineage>
        <taxon>Eukaryota</taxon>
        <taxon>Fungi</taxon>
        <taxon>Dikarya</taxon>
        <taxon>Ascomycota</taxon>
        <taxon>Pezizomycotina</taxon>
        <taxon>Dothideomycetes</taxon>
        <taxon>Pleosporomycetidae</taxon>
        <taxon>Pleosporales</taxon>
        <taxon>Pleosporineae</taxon>
        <taxon>Phaeosphaeriaceae</taxon>
        <taxon>Parastagonospora</taxon>
    </lineage>
</organism>
<dbReference type="AlphaFoldDB" id="A0A7U2HVX8"/>
<gene>
    <name evidence="1" type="ORF">JI435_156220</name>
</gene>
<evidence type="ECO:0000313" key="1">
    <source>
        <dbReference type="EMBL" id="QRC93870.1"/>
    </source>
</evidence>
<sequence length="53" mass="6025">MACFCNPYQSDHSHSQTLLLGRIPSPLLLLLLHHPSKPMHAHAKLPILRIYTL</sequence>
<accession>A0A7U2HVX8</accession>
<evidence type="ECO:0000313" key="2">
    <source>
        <dbReference type="Proteomes" id="UP000663193"/>
    </source>
</evidence>